<feature type="transmembrane region" description="Helical" evidence="9">
    <location>
        <begin position="156"/>
        <end position="173"/>
    </location>
</feature>
<dbReference type="EMBL" id="ML994611">
    <property type="protein sequence ID" value="KAF2194711.1"/>
    <property type="molecule type" value="Genomic_DNA"/>
</dbReference>
<name>A0A6A6ETV1_9PEZI</name>
<comment type="subcellular location">
    <subcellularLocation>
        <location evidence="1">Cell membrane</location>
        <topology evidence="1">Multi-pass membrane protein</topology>
    </subcellularLocation>
</comment>
<proteinExistence type="inferred from homology"/>
<keyword evidence="5" id="KW-1003">Cell membrane</keyword>
<keyword evidence="4" id="KW-0813">Transport</keyword>
<keyword evidence="6" id="KW-0249">Electron transport</keyword>
<dbReference type="Pfam" id="PF08030">
    <property type="entry name" value="NAD_binding_6"/>
    <property type="match status" value="1"/>
</dbReference>
<dbReference type="Pfam" id="PF08022">
    <property type="entry name" value="FAD_binding_8"/>
    <property type="match status" value="1"/>
</dbReference>
<protein>
    <recommendedName>
        <fullName evidence="3">ferric-chelate reductase (NADPH)</fullName>
        <ecNumber evidence="3">1.16.1.9</ecNumber>
    </recommendedName>
</protein>
<comment type="catalytic activity">
    <reaction evidence="8">
        <text>2 a Fe(II)-siderophore + NADP(+) + H(+) = 2 a Fe(III)-siderophore + NADPH</text>
        <dbReference type="Rhea" id="RHEA:28795"/>
        <dbReference type="Rhea" id="RHEA-COMP:11342"/>
        <dbReference type="Rhea" id="RHEA-COMP:11344"/>
        <dbReference type="ChEBI" id="CHEBI:15378"/>
        <dbReference type="ChEBI" id="CHEBI:29033"/>
        <dbReference type="ChEBI" id="CHEBI:29034"/>
        <dbReference type="ChEBI" id="CHEBI:57783"/>
        <dbReference type="ChEBI" id="CHEBI:58349"/>
        <dbReference type="EC" id="1.16.1.9"/>
    </reaction>
</comment>
<dbReference type="PANTHER" id="PTHR32361">
    <property type="entry name" value="FERRIC/CUPRIC REDUCTASE TRANSMEMBRANE COMPONENT"/>
    <property type="match status" value="1"/>
</dbReference>
<evidence type="ECO:0000256" key="8">
    <source>
        <dbReference type="ARBA" id="ARBA00048483"/>
    </source>
</evidence>
<evidence type="ECO:0000256" key="1">
    <source>
        <dbReference type="ARBA" id="ARBA00004651"/>
    </source>
</evidence>
<keyword evidence="9" id="KW-0812">Transmembrane</keyword>
<evidence type="ECO:0000256" key="9">
    <source>
        <dbReference type="SAM" id="Phobius"/>
    </source>
</evidence>
<keyword evidence="7" id="KW-0560">Oxidoreductase</keyword>
<organism evidence="11 12">
    <name type="scientific">Zopfia rhizophila CBS 207.26</name>
    <dbReference type="NCBI Taxonomy" id="1314779"/>
    <lineage>
        <taxon>Eukaryota</taxon>
        <taxon>Fungi</taxon>
        <taxon>Dikarya</taxon>
        <taxon>Ascomycota</taxon>
        <taxon>Pezizomycotina</taxon>
        <taxon>Dothideomycetes</taxon>
        <taxon>Dothideomycetes incertae sedis</taxon>
        <taxon>Zopfiaceae</taxon>
        <taxon>Zopfia</taxon>
    </lineage>
</organism>
<evidence type="ECO:0000256" key="2">
    <source>
        <dbReference type="ARBA" id="ARBA00006278"/>
    </source>
</evidence>
<reference evidence="11" key="1">
    <citation type="journal article" date="2020" name="Stud. Mycol.">
        <title>101 Dothideomycetes genomes: a test case for predicting lifestyles and emergence of pathogens.</title>
        <authorList>
            <person name="Haridas S."/>
            <person name="Albert R."/>
            <person name="Binder M."/>
            <person name="Bloem J."/>
            <person name="Labutti K."/>
            <person name="Salamov A."/>
            <person name="Andreopoulos B."/>
            <person name="Baker S."/>
            <person name="Barry K."/>
            <person name="Bills G."/>
            <person name="Bluhm B."/>
            <person name="Cannon C."/>
            <person name="Castanera R."/>
            <person name="Culley D."/>
            <person name="Daum C."/>
            <person name="Ezra D."/>
            <person name="Gonzalez J."/>
            <person name="Henrissat B."/>
            <person name="Kuo A."/>
            <person name="Liang C."/>
            <person name="Lipzen A."/>
            <person name="Lutzoni F."/>
            <person name="Magnuson J."/>
            <person name="Mondo S."/>
            <person name="Nolan M."/>
            <person name="Ohm R."/>
            <person name="Pangilinan J."/>
            <person name="Park H.-J."/>
            <person name="Ramirez L."/>
            <person name="Alfaro M."/>
            <person name="Sun H."/>
            <person name="Tritt A."/>
            <person name="Yoshinaga Y."/>
            <person name="Zwiers L.-H."/>
            <person name="Turgeon B."/>
            <person name="Goodwin S."/>
            <person name="Spatafora J."/>
            <person name="Crous P."/>
            <person name="Grigoriev I."/>
        </authorList>
    </citation>
    <scope>NUCLEOTIDE SEQUENCE</scope>
    <source>
        <strain evidence="11">CBS 207.26</strain>
    </source>
</reference>
<evidence type="ECO:0000256" key="3">
    <source>
        <dbReference type="ARBA" id="ARBA00012668"/>
    </source>
</evidence>
<dbReference type="GO" id="GO:0015677">
    <property type="term" value="P:copper ion import"/>
    <property type="evidence" value="ECO:0007669"/>
    <property type="project" value="TreeGrafter"/>
</dbReference>
<dbReference type="PROSITE" id="PS51384">
    <property type="entry name" value="FAD_FR"/>
    <property type="match status" value="1"/>
</dbReference>
<feature type="transmembrane region" description="Helical" evidence="9">
    <location>
        <begin position="60"/>
        <end position="81"/>
    </location>
</feature>
<dbReference type="Proteomes" id="UP000800200">
    <property type="component" value="Unassembled WGS sequence"/>
</dbReference>
<evidence type="ECO:0000256" key="4">
    <source>
        <dbReference type="ARBA" id="ARBA00022448"/>
    </source>
</evidence>
<dbReference type="GO" id="GO:0006826">
    <property type="term" value="P:iron ion transport"/>
    <property type="evidence" value="ECO:0007669"/>
    <property type="project" value="TreeGrafter"/>
</dbReference>
<keyword evidence="12" id="KW-1185">Reference proteome</keyword>
<feature type="transmembrane region" description="Helical" evidence="9">
    <location>
        <begin position="180"/>
        <end position="200"/>
    </location>
</feature>
<dbReference type="InterPro" id="IPR017927">
    <property type="entry name" value="FAD-bd_FR_type"/>
</dbReference>
<dbReference type="GO" id="GO:0006879">
    <property type="term" value="P:intracellular iron ion homeostasis"/>
    <property type="evidence" value="ECO:0007669"/>
    <property type="project" value="TreeGrafter"/>
</dbReference>
<comment type="similarity">
    <text evidence="2">Belongs to the ferric reductase (FRE) family.</text>
</comment>
<dbReference type="InterPro" id="IPR017938">
    <property type="entry name" value="Riboflavin_synthase-like_b-brl"/>
</dbReference>
<dbReference type="GO" id="GO:0052851">
    <property type="term" value="F:ferric-chelate reductase (NADPH) activity"/>
    <property type="evidence" value="ECO:0007669"/>
    <property type="project" value="UniProtKB-EC"/>
</dbReference>
<evidence type="ECO:0000256" key="5">
    <source>
        <dbReference type="ARBA" id="ARBA00022475"/>
    </source>
</evidence>
<dbReference type="InterPro" id="IPR013121">
    <property type="entry name" value="Fe_red_NAD-bd_6"/>
</dbReference>
<accession>A0A6A6ETV1</accession>
<dbReference type="InterPro" id="IPR051410">
    <property type="entry name" value="Ferric/Cupric_Reductase"/>
</dbReference>
<dbReference type="EC" id="1.16.1.9" evidence="3"/>
<dbReference type="Gene3D" id="2.40.30.10">
    <property type="entry name" value="Translation factors"/>
    <property type="match status" value="1"/>
</dbReference>
<evidence type="ECO:0000256" key="6">
    <source>
        <dbReference type="ARBA" id="ARBA00022982"/>
    </source>
</evidence>
<dbReference type="GO" id="GO:0005886">
    <property type="term" value="C:plasma membrane"/>
    <property type="evidence" value="ECO:0007669"/>
    <property type="project" value="UniProtKB-SubCell"/>
</dbReference>
<evidence type="ECO:0000313" key="12">
    <source>
        <dbReference type="Proteomes" id="UP000800200"/>
    </source>
</evidence>
<evidence type="ECO:0000256" key="7">
    <source>
        <dbReference type="ARBA" id="ARBA00023002"/>
    </source>
</evidence>
<dbReference type="SUPFAM" id="SSF52343">
    <property type="entry name" value="Ferredoxin reductase-like, C-terminal NADP-linked domain"/>
    <property type="match status" value="1"/>
</dbReference>
<keyword evidence="9" id="KW-0472">Membrane</keyword>
<dbReference type="PANTHER" id="PTHR32361:SF26">
    <property type="entry name" value="FAD-BINDING 8 DOMAIN-CONTAINING PROTEIN-RELATED"/>
    <property type="match status" value="1"/>
</dbReference>
<dbReference type="CDD" id="cd06186">
    <property type="entry name" value="NOX_Duox_like_FAD_NADP"/>
    <property type="match status" value="1"/>
</dbReference>
<evidence type="ECO:0000313" key="11">
    <source>
        <dbReference type="EMBL" id="KAF2194711.1"/>
    </source>
</evidence>
<dbReference type="Gene3D" id="3.40.50.80">
    <property type="entry name" value="Nucleotide-binding domain of ferredoxin-NADP reductase (FNR) module"/>
    <property type="match status" value="1"/>
</dbReference>
<dbReference type="SUPFAM" id="SSF63380">
    <property type="entry name" value="Riboflavin synthase domain-like"/>
    <property type="match status" value="1"/>
</dbReference>
<sequence length="517" mass="58439">MQVTSIFLISLGSAVGALVVWKLCQRVNAPTRRFLFSFLRKKLIYTLVIRRSKSTSDVNVIAFLSILLVIAANITACTLKLTDRIELARRCGTLFIINVVPLYLGGRTSLVADRILRIRLSDYSLMHRWMGRICVIQGLVHGIINASTSSPLVADNLLLSLLSALGGLSFLYVRRYMYEIFLKTHLVFSLALAVTLWIHVSFANTRAVVCLGVGSALWLMHHVAWLIRLIYRNTGPGCSKDITFNRLSNEASSAQAMTVNITLRRPWNISPGQYVYLTLPGITRHRAGFIQSHPYVIAWADGSDITLLIQRCDGFSDTLFTTNLQKQPSVIVDGPYGQIQPLDAYDKVLFIASGIGIAAHLLSIRHLLEAHQKQSARVRRLSLVWFIETSDQEAWASDFFKLLLKLDNRYIFTRYFYVPSRMTNTLEKETEKETERLVRTDQSLDLGWFINREALAEAGNMVVSVCGNPRFEDAVRRGVRASNQDMHFFTTGFHPEETHASRLSELRYSCGTKQVEN</sequence>
<feature type="domain" description="FAD-binding FR-type" evidence="10">
    <location>
        <begin position="239"/>
        <end position="342"/>
    </location>
</feature>
<dbReference type="OrthoDB" id="4494341at2759"/>
<dbReference type="PRINTS" id="PR00410">
    <property type="entry name" value="PHEHYDRXLASE"/>
</dbReference>
<dbReference type="InterPro" id="IPR039261">
    <property type="entry name" value="FNR_nucleotide-bd"/>
</dbReference>
<dbReference type="InterPro" id="IPR013112">
    <property type="entry name" value="FAD-bd_8"/>
</dbReference>
<feature type="transmembrane region" description="Helical" evidence="9">
    <location>
        <begin position="6"/>
        <end position="24"/>
    </location>
</feature>
<gene>
    <name evidence="11" type="ORF">K469DRAFT_706201</name>
</gene>
<evidence type="ECO:0000259" key="10">
    <source>
        <dbReference type="PROSITE" id="PS51384"/>
    </source>
</evidence>
<keyword evidence="9" id="KW-1133">Transmembrane helix</keyword>
<dbReference type="AlphaFoldDB" id="A0A6A6ETV1"/>